<evidence type="ECO:0000313" key="6">
    <source>
        <dbReference type="EMBL" id="GBF41948.1"/>
    </source>
</evidence>
<dbReference type="Proteomes" id="UP000245206">
    <property type="component" value="Unassembled WGS sequence"/>
</dbReference>
<proteinExistence type="predicted"/>
<dbReference type="Pfam" id="PF07681">
    <property type="entry name" value="DoxX"/>
    <property type="match status" value="1"/>
</dbReference>
<dbReference type="OrthoDB" id="341561at2"/>
<feature type="transmembrane region" description="Helical" evidence="5">
    <location>
        <begin position="73"/>
        <end position="91"/>
    </location>
</feature>
<protein>
    <recommendedName>
        <fullName evidence="8">DoxX family protein</fullName>
    </recommendedName>
</protein>
<keyword evidence="3 5" id="KW-1133">Transmembrane helix</keyword>
<feature type="transmembrane region" description="Helical" evidence="5">
    <location>
        <begin position="7"/>
        <end position="28"/>
    </location>
</feature>
<evidence type="ECO:0000256" key="4">
    <source>
        <dbReference type="ARBA" id="ARBA00023136"/>
    </source>
</evidence>
<dbReference type="InterPro" id="IPR032808">
    <property type="entry name" value="DoxX"/>
</dbReference>
<dbReference type="RefSeq" id="WP_108959092.1">
    <property type="nucleotide sequence ID" value="NZ_BFAZ01000006.1"/>
</dbReference>
<evidence type="ECO:0000256" key="5">
    <source>
        <dbReference type="SAM" id="Phobius"/>
    </source>
</evidence>
<dbReference type="EMBL" id="BFAZ01000006">
    <property type="protein sequence ID" value="GBF41948.1"/>
    <property type="molecule type" value="Genomic_DNA"/>
</dbReference>
<keyword evidence="2 5" id="KW-0812">Transmembrane</keyword>
<sequence length="128" mass="14025">MIVLYTIVRLLLGALFLFSSVVVLFNLVEQPEVTGNIKIFNDGMKATGYLLTLIKVTELVCALAFLSGRFVPLASVVIAPVVINIFLVHLMIAQDGLPVGIFVVIANAFLGYYNRSAYKPLFVPVHKV</sequence>
<evidence type="ECO:0000256" key="3">
    <source>
        <dbReference type="ARBA" id="ARBA00022989"/>
    </source>
</evidence>
<dbReference type="AlphaFoldDB" id="A0A2P2DBI1"/>
<evidence type="ECO:0000256" key="2">
    <source>
        <dbReference type="ARBA" id="ARBA00022692"/>
    </source>
</evidence>
<keyword evidence="7" id="KW-1185">Reference proteome</keyword>
<dbReference type="GO" id="GO:0016020">
    <property type="term" value="C:membrane"/>
    <property type="evidence" value="ECO:0007669"/>
    <property type="project" value="UniProtKB-SubCell"/>
</dbReference>
<gene>
    <name evidence="6" type="ORF">LPTSP2_12340</name>
</gene>
<feature type="transmembrane region" description="Helical" evidence="5">
    <location>
        <begin position="48"/>
        <end position="66"/>
    </location>
</feature>
<evidence type="ECO:0000256" key="1">
    <source>
        <dbReference type="ARBA" id="ARBA00004141"/>
    </source>
</evidence>
<reference evidence="7" key="1">
    <citation type="journal article" date="2019" name="Microbiol. Immunol.">
        <title>Molecular and phenotypic characterization of Leptospira johnsonii sp. nov., Leptospira ellinghausenii sp. nov. and Leptospira ryugenii sp. nov. isolated from soil and water in Japan.</title>
        <authorList>
            <person name="Masuzawa T."/>
            <person name="Saito M."/>
            <person name="Nakao R."/>
            <person name="Nikaido Y."/>
            <person name="Matsumoto M."/>
            <person name="Ogawa M."/>
            <person name="Yokoyama M."/>
            <person name="Hidaka Y."/>
            <person name="Tomita J."/>
            <person name="Sakakibara K."/>
            <person name="Suzuki K."/>
            <person name="Yasuda S."/>
            <person name="Sato H."/>
            <person name="Yamaguchi M."/>
            <person name="Yoshida S.I."/>
            <person name="Koizumi N."/>
            <person name="Kawamura Y."/>
        </authorList>
    </citation>
    <scope>NUCLEOTIDE SEQUENCE [LARGE SCALE GENOMIC DNA]</scope>
    <source>
        <strain evidence="7">E18</strain>
    </source>
</reference>
<name>A0A2P2DBI1_9LEPT</name>
<keyword evidence="4 5" id="KW-0472">Membrane</keyword>
<organism evidence="6 7">
    <name type="scientific">Leptospira ellinghausenii</name>
    <dbReference type="NCBI Taxonomy" id="1917822"/>
    <lineage>
        <taxon>Bacteria</taxon>
        <taxon>Pseudomonadati</taxon>
        <taxon>Spirochaetota</taxon>
        <taxon>Spirochaetia</taxon>
        <taxon>Leptospirales</taxon>
        <taxon>Leptospiraceae</taxon>
        <taxon>Leptospira</taxon>
    </lineage>
</organism>
<accession>A0A2P2DBI1</accession>
<feature type="transmembrane region" description="Helical" evidence="5">
    <location>
        <begin position="97"/>
        <end position="113"/>
    </location>
</feature>
<comment type="subcellular location">
    <subcellularLocation>
        <location evidence="1">Membrane</location>
        <topology evidence="1">Multi-pass membrane protein</topology>
    </subcellularLocation>
</comment>
<evidence type="ECO:0008006" key="8">
    <source>
        <dbReference type="Google" id="ProtNLM"/>
    </source>
</evidence>
<evidence type="ECO:0000313" key="7">
    <source>
        <dbReference type="Proteomes" id="UP000245206"/>
    </source>
</evidence>
<comment type="caution">
    <text evidence="6">The sequence shown here is derived from an EMBL/GenBank/DDBJ whole genome shotgun (WGS) entry which is preliminary data.</text>
</comment>